<dbReference type="OrthoDB" id="9795032at2"/>
<dbReference type="EMBL" id="CP017637">
    <property type="protein sequence ID" value="APG07562.1"/>
    <property type="molecule type" value="Genomic_DNA"/>
</dbReference>
<dbReference type="InterPro" id="IPR012347">
    <property type="entry name" value="Ferritin-like"/>
</dbReference>
<protein>
    <recommendedName>
        <fullName evidence="1">Iminophenyl-pyruvate dimer synthase domain-containing protein</fullName>
    </recommendedName>
</protein>
<dbReference type="AlphaFoldDB" id="A0A1L3F2V3"/>
<evidence type="ECO:0000259" key="1">
    <source>
        <dbReference type="Pfam" id="PF12902"/>
    </source>
</evidence>
<dbReference type="Gene3D" id="1.20.1260.10">
    <property type="match status" value="1"/>
</dbReference>
<sequence>MKTIAQFVEDRITTLSDLNDALQTAMQLEFSTIPPYLCAQWSINSDPGGVGGMIEDIVVQEMYHFALAGNMLTAIGGVPSIANAAFIPSYPTNVLPGEILQKLPVDLKPLTPDQVQVFMQIEYPEFPPVALAARTGPATIGDFYDAIAEGFTTVNPAINASAFAVNSGEATPIKSIADAQAAILLIKGEGEGTEGSPNQPPTGNATFAHYYVFKEIYTEKTLVQDAAGHWSFTGAPIPFPTWFDFQQSTVTPSPSLAFNQALSQLLIGLQTCWTSGTRPSIGAMFTLQSLGTDLIQQGIRPEFLWAPLSA</sequence>
<dbReference type="PANTHER" id="PTHR34400">
    <property type="match status" value="1"/>
</dbReference>
<evidence type="ECO:0000313" key="3">
    <source>
        <dbReference type="Proteomes" id="UP000181962"/>
    </source>
</evidence>
<name>A0A1L3F2V3_BRAJP</name>
<dbReference type="Pfam" id="PF12902">
    <property type="entry name" value="Ferritin-like"/>
    <property type="match status" value="1"/>
</dbReference>
<dbReference type="InterPro" id="IPR026820">
    <property type="entry name" value="VioB/RebD_dom"/>
</dbReference>
<dbReference type="PANTHER" id="PTHR34400:SF4">
    <property type="entry name" value="MEMBRANE PROTEIN"/>
    <property type="match status" value="1"/>
</dbReference>
<dbReference type="RefSeq" id="WP_071908982.1">
    <property type="nucleotide sequence ID" value="NZ_CP017637.1"/>
</dbReference>
<organism evidence="2 3">
    <name type="scientific">Bradyrhizobium japonicum</name>
    <dbReference type="NCBI Taxonomy" id="375"/>
    <lineage>
        <taxon>Bacteria</taxon>
        <taxon>Pseudomonadati</taxon>
        <taxon>Pseudomonadota</taxon>
        <taxon>Alphaproteobacteria</taxon>
        <taxon>Hyphomicrobiales</taxon>
        <taxon>Nitrobacteraceae</taxon>
        <taxon>Bradyrhizobium</taxon>
    </lineage>
</organism>
<feature type="domain" description="Iminophenyl-pyruvate dimer synthase" evidence="1">
    <location>
        <begin position="22"/>
        <end position="218"/>
    </location>
</feature>
<evidence type="ECO:0000313" key="2">
    <source>
        <dbReference type="EMBL" id="APG07562.1"/>
    </source>
</evidence>
<reference evidence="2 3" key="1">
    <citation type="submission" date="2016-11" db="EMBL/GenBank/DDBJ databases">
        <title>Complete Genome Sequence of Bradyrhizobium sp. strain J5, an isolated from soybean nodule in Hokkaido.</title>
        <authorList>
            <person name="Kanehara K."/>
        </authorList>
    </citation>
    <scope>NUCLEOTIDE SEQUENCE [LARGE SCALE GENOMIC DNA]</scope>
    <source>
        <strain evidence="2 3">J5</strain>
    </source>
</reference>
<accession>A0A1L3F2V3</accession>
<gene>
    <name evidence="2" type="ORF">BKD09_04390</name>
</gene>
<dbReference type="Proteomes" id="UP000181962">
    <property type="component" value="Chromosome"/>
</dbReference>
<proteinExistence type="predicted"/>